<dbReference type="EnsemblMetazoa" id="AQUA014877-RA">
    <property type="protein sequence ID" value="AQUA014877-PA"/>
    <property type="gene ID" value="AQUA014877"/>
</dbReference>
<keyword evidence="2" id="KW-1185">Reference proteome</keyword>
<evidence type="ECO:0000313" key="1">
    <source>
        <dbReference type="EnsemblMetazoa" id="AQUA014877-PA"/>
    </source>
</evidence>
<organism evidence="1 2">
    <name type="scientific">Anopheles quadriannulatus</name>
    <name type="common">Mosquito</name>
    <dbReference type="NCBI Taxonomy" id="34691"/>
    <lineage>
        <taxon>Eukaryota</taxon>
        <taxon>Metazoa</taxon>
        <taxon>Ecdysozoa</taxon>
        <taxon>Arthropoda</taxon>
        <taxon>Hexapoda</taxon>
        <taxon>Insecta</taxon>
        <taxon>Pterygota</taxon>
        <taxon>Neoptera</taxon>
        <taxon>Endopterygota</taxon>
        <taxon>Diptera</taxon>
        <taxon>Nematocera</taxon>
        <taxon>Culicoidea</taxon>
        <taxon>Culicidae</taxon>
        <taxon>Anophelinae</taxon>
        <taxon>Anopheles</taxon>
    </lineage>
</organism>
<proteinExistence type="predicted"/>
<dbReference type="Proteomes" id="UP000076407">
    <property type="component" value="Unassembled WGS sequence"/>
</dbReference>
<accession>A0A182XSS0</accession>
<reference evidence="1" key="1">
    <citation type="submission" date="2020-05" db="UniProtKB">
        <authorList>
            <consortium name="EnsemblMetazoa"/>
        </authorList>
    </citation>
    <scope>IDENTIFICATION</scope>
    <source>
        <strain evidence="1">SANGQUA</strain>
    </source>
</reference>
<evidence type="ECO:0000313" key="2">
    <source>
        <dbReference type="Proteomes" id="UP000076407"/>
    </source>
</evidence>
<dbReference type="VEuPathDB" id="VectorBase:AQUA014877"/>
<name>A0A182XSS0_ANOQN</name>
<dbReference type="AlphaFoldDB" id="A0A182XSS0"/>
<sequence length="271" mass="28788">MKLLYDGAPSSGSPPVFSGEFCEEDVVSPSSPVEPSPIVPNSPCPSAPGSADGVVETAESVADDTDVSLFLPRRFFLCFFFSTSPVSFSSSTKFSAVFGSPVLKYPNAITCVLYFSFMATSSTSRFLYASNTMQMWGGSGTGSGGRKCSNRAAFARRFVGVHTPGMISRGHASSSNVSFDTFWDESDELVVAIELALFWGGSFDTIFHVPSFALYSISSGSIMRGITFSTLPSASSTSTGSVMIFTNAPITSSGERVSPSVSFHTYAWMSL</sequence>
<protein>
    <submittedName>
        <fullName evidence="1">Uncharacterized protein</fullName>
    </submittedName>
</protein>